<name>A0ABT4DCF1_9CLOT</name>
<dbReference type="RefSeq" id="WP_268062466.1">
    <property type="nucleotide sequence ID" value="NZ_JAPQFJ010000018.1"/>
</dbReference>
<protein>
    <submittedName>
        <fullName evidence="1">Uncharacterized protein</fullName>
    </submittedName>
</protein>
<organism evidence="1 2">
    <name type="scientific">Clostridium brassicae</name>
    <dbReference type="NCBI Taxonomy" id="2999072"/>
    <lineage>
        <taxon>Bacteria</taxon>
        <taxon>Bacillati</taxon>
        <taxon>Bacillota</taxon>
        <taxon>Clostridia</taxon>
        <taxon>Eubacteriales</taxon>
        <taxon>Clostridiaceae</taxon>
        <taxon>Clostridium</taxon>
    </lineage>
</organism>
<comment type="caution">
    <text evidence="1">The sequence shown here is derived from an EMBL/GenBank/DDBJ whole genome shotgun (WGS) entry which is preliminary data.</text>
</comment>
<proteinExistence type="predicted"/>
<accession>A0ABT4DCF1</accession>
<sequence>MNHACNAIKLIMRKLELGLHPEKTKFVNLWDGKGGFDFLGFHHRRTMQENGKGKIYPTTLVIKLKEPDGSFLGC</sequence>
<evidence type="ECO:0000313" key="2">
    <source>
        <dbReference type="Proteomes" id="UP001144612"/>
    </source>
</evidence>
<dbReference type="EMBL" id="JAPQFJ010000018">
    <property type="protein sequence ID" value="MCY6959984.1"/>
    <property type="molecule type" value="Genomic_DNA"/>
</dbReference>
<keyword evidence="2" id="KW-1185">Reference proteome</keyword>
<gene>
    <name evidence="1" type="ORF">OW729_15290</name>
</gene>
<dbReference type="Proteomes" id="UP001144612">
    <property type="component" value="Unassembled WGS sequence"/>
</dbReference>
<reference evidence="1" key="1">
    <citation type="submission" date="2022-12" db="EMBL/GenBank/DDBJ databases">
        <title>Clostridium sp. nov., isolated from industrial wastewater.</title>
        <authorList>
            <person name="Jiayan W."/>
        </authorList>
    </citation>
    <scope>NUCLEOTIDE SEQUENCE</scope>
    <source>
        <strain evidence="1">ZC22-4</strain>
    </source>
</reference>
<evidence type="ECO:0000313" key="1">
    <source>
        <dbReference type="EMBL" id="MCY6959984.1"/>
    </source>
</evidence>